<name>A0AAV5RN68_STABA</name>
<feature type="region of interest" description="Disordered" evidence="1">
    <location>
        <begin position="1785"/>
        <end position="1818"/>
    </location>
</feature>
<dbReference type="SMART" id="SM01216">
    <property type="entry name" value="Fmp27_WPPW"/>
    <property type="match status" value="1"/>
</dbReference>
<feature type="region of interest" description="Disordered" evidence="1">
    <location>
        <begin position="2255"/>
        <end position="2288"/>
    </location>
</feature>
<evidence type="ECO:0000259" key="5">
    <source>
        <dbReference type="SMART" id="SM01216"/>
    </source>
</evidence>
<evidence type="ECO:0000313" key="7">
    <source>
        <dbReference type="Proteomes" id="UP001362899"/>
    </source>
</evidence>
<keyword evidence="2" id="KW-0472">Membrane</keyword>
<sequence>MANSKLPPGIFQQGIQMQKWLLSRIVWYFCIVYLVTLVLFALLRLFTGVSIKRIGYFCVRHISWSPKQGVEVRIGRLGLKPHRPTVAEPGYVTFVLDNLEIVVDPSEIMKDKDASRPTEEPVTKEDDSSEEKSDEKEEDDINCEFLDGIPLIPTKNKRVFRFLRWLLPRIDVFNFVIHSLSHVLVNVNTTVCTSAQIFVDLRKTRNLKASNFFGTLDGHQLKGDEEVPVNVKIGFTDMYTAESLVDESPWQMLDDLRVDLTGVINLTDMKLKNVGSHIHAGRVQVDASFAREILNKIKAYRSYKSEDDSLEQFVNADFTDPGKLFSPEDQRRLIKISKILLHLVNRTQIAVGFVEVFKVPASCGADSSVVYLAASVKNVILNLSRMNPLSSGFRLLYEENDIAHQAIFTAASLNISLDNGFVQEEILYIPLITNLSRGNIFSKTLHFAQEVAGSYNQSTLRSRWTIHAPNVSVEYRQVPSLVRLILGDPLSEKPPAARKADIEMTLEKLQDYLPKLDLEVVVSDPALRAVCGQDNSDDRMFVAEAERLDFSLRASHDSDIHGYSAQSSFTCCHMSTYYCSSRIKKSYIAKTDSTEFNLTAKTAPKLEVEISGRQDGFYVSATQYEIFHSIGLFNEAIKNSLLLYKHYSTHVVKSSGPKHPSFTREIPAWLKSVDLSLERTSITIASNKFRRHTNEVLGVKVTAELFSLRYFNEPPTQYSTDGRLFLVSGQNLLVAKADRTLIEGKQDVANRIVELPKMVCSLNTHDFNCSSIFYSIHPKLRVDLNINLILAFEVVREVLDVALAKVGTKARAPKKDPPTSKEPGNMARTDYTYLIQVESPLMLVTIDMPSDDKVMLEIVNGYVEIKNLHSSLKCHALRLYSESPFQKGSWCIIMSLIGLTGSFDSHELGPDNEVIMLDLERFKINVPYEFKLYRIVDNGITLAKSIKTLLKQTAMHNPDIVFDPKKIENIPHIPRTRIKAKEIVTSLEDDHFESELQLSMATKMHTRSHQQRKVEQFGTRLKQLLRKGRDLSAKYEKDTQTHSRTNSSTNGNRSASSSSSPSTGADLEHTIVQVVHKTTQVFGEHHDKGVDVPLSPSDRALVRAIAFARVNSKHRNVIDDLLESKIELGVVGNDSKRVASGHPWLEFWAMDAFAPLRELKMPLANGEPGKLTLAEAREALNADISRAWVDTIRSAKLTQMEGARVRATEFVDDQMNPQTCIEERIVDYSSKPLLMNISLRDVTLSVDTTEYNTQEKLHKFLHEIGKGQPMDTEFSILVPFLLDLRAQGGLRVDVRDYPLPLMNFPPLAPDQDANEKMALRIHGNVVISEQLVHNAHSIRHLFIPLKPGMKPDTIKHRDGNTDILEVRRTLTPIKTFTDLKFKCESTLPTRLAWCMAYKPGFSAVGQAFSGFSKPPIDPSPALGFWDKIRLVFHARMSFYLPKSPLLLILKCGKSPYSLLGEDSGFVFAWRDEVNVLVNPDDNPKHLFLVDSDSYELYVPRFAASETNYLKSSPAQRAFPQPVPAFTNASIEKIVFSFAQPTRWKLGMMFEKESTGGTRDMDFRHHYDVELSMPQFIDDVETYDAYEGFRSDFIHMSISVISQAGITTDSNSRTEFNVDPMANIRGDSRCSAHLTAGVFHHFKCWKSQFHSDLWSPIRTGSLFPDPVRARPSTKTFGAALSTAQYQIALAPLDLSFFHHMYHQTASANEDRCTGVKAKVQDFVFDWHTRREPPNGLLSSKSGHRRWRMKSYSAEVDLRRVTMRVVDAKMHVESSIDLLKELGGDDRNQDDIFDDDDDEDDDPDDYETESTDTNLHDTDARARNNATFAQYMDPRGRPRFGPRYIKGNVWADLDDYTEIGTQINSTKAPSVTAVPFLDSPRIFYLRKTDFSQDKYFRNPDNDDVVVKFYNPGVHECLMSHTAAEETQAAILSYRIQSLKQKVDGIRSLIESKPDDDPEQKELQIMHDAGLHGVEVLEKEKSILEIVEHRPVLDDDFGTDANANVCKHKNPESSSKKMKCDLDFTNTYNIHAVHLKWNNTIRNLMYRLQTSLQEDHELEYVQCRRAVQYLEELVEKVGNDRTTQERVPPPYDPAPAESNDVEYQVEKFFESLGTVDDLKKAKSAHLIKFFSPQVQLVAEENKEQCVQLLAKEIELQVIDVFVKDELDEADANSSRTERRYGFVLRNAAFYSMSVQDIEESGMEVMCLDNFANSDDHQLWPPWLAVELCYDSFLLRQFMIVKDVSFSVRYDQPNDLHVADSSEEVKEDASPDSPSRVSLDSSANSTINSDSEPDSLTATLILHAPQLVVSMDSEQFCSLYAIAVDLLSYRDPLIAKREKAINKVFLSTDFSGDYQATLRKIENLQANIKALDDLRSEISLYSLTSHDVSAKDAQMFYLKLSRKHNMLRTRLTVLIRAFKTSLRRHMRTAETKRSKWLLKLNSLVLQILDNDGSEIAELILKSLKYSRLTNGDSGCANKFMLDGVYGRNRLESSSYPAMIATIVEDHGSAIRAKWSTTKPVGGVSVIEDAVIKTKPLRIQLDNKVVEKLLDFAFPIQNRGTDNRGDDGSDSESDVSLELIDVEDQDQLSELDADLQRVQTLKGDSKKGNTFHAIAKTFTKKNQDNDDDKSAKKRRFKLLRKRNTSQYADTMMERASNYQSIRYLRIHPVQLIISYKGDSSYSLRNFQDLRIHMPDILVENKTWTRLDLLMKIKREVLKTLVSQSGSLISNKLSKPKSFVEPKATIALAIELDKSKKALEIGNGDLIPAHRMIGGTTIHENRKVKSNKNKGRSSISTSKSRASLGSRNSRVTK</sequence>
<accession>A0AAV5RN68</accession>
<evidence type="ECO:0000313" key="6">
    <source>
        <dbReference type="EMBL" id="GMM52975.1"/>
    </source>
</evidence>
<dbReference type="InterPro" id="IPR019415">
    <property type="entry name" value="FMP27_SW_RBG"/>
</dbReference>
<gene>
    <name evidence="6" type="ORF">DASB73_039380</name>
</gene>
<feature type="compositionally biased region" description="Basic residues" evidence="1">
    <location>
        <begin position="2776"/>
        <end position="2785"/>
    </location>
</feature>
<dbReference type="EMBL" id="BTGC01000008">
    <property type="protein sequence ID" value="GMM52975.1"/>
    <property type="molecule type" value="Genomic_DNA"/>
</dbReference>
<keyword evidence="2" id="KW-0812">Transmembrane</keyword>
<protein>
    <submittedName>
        <fullName evidence="6">Fmp27 protein</fullName>
    </submittedName>
</protein>
<feature type="domain" description="FMP27 WPPW motif-containing RBG unit" evidence="5">
    <location>
        <begin position="1713"/>
        <end position="2225"/>
    </location>
</feature>
<feature type="region of interest" description="Disordered" evidence="1">
    <location>
        <begin position="110"/>
        <end position="139"/>
    </location>
</feature>
<dbReference type="InterPro" id="IPR019449">
    <property type="entry name" value="FMP27_WPPW_RBG"/>
</dbReference>
<dbReference type="Pfam" id="PF10344">
    <property type="entry name" value="Hobbit"/>
    <property type="match status" value="1"/>
</dbReference>
<keyword evidence="2" id="KW-1133">Transmembrane helix</keyword>
<feature type="compositionally biased region" description="Polar residues" evidence="1">
    <location>
        <begin position="2268"/>
        <end position="2288"/>
    </location>
</feature>
<dbReference type="InterPro" id="IPR019441">
    <property type="entry name" value="FMP27/BLTP2/Hobbit_GFWDK_RBG"/>
</dbReference>
<evidence type="ECO:0000256" key="2">
    <source>
        <dbReference type="SAM" id="Phobius"/>
    </source>
</evidence>
<feature type="domain" description="FMP27/BLTP2/Hobbit GFWDK motif-containing RBG unit" evidence="3">
    <location>
        <begin position="1296"/>
        <end position="1458"/>
    </location>
</feature>
<feature type="compositionally biased region" description="Basic and acidic residues" evidence="1">
    <location>
        <begin position="1030"/>
        <end position="1041"/>
    </location>
</feature>
<feature type="compositionally biased region" description="Basic and acidic residues" evidence="1">
    <location>
        <begin position="110"/>
        <end position="135"/>
    </location>
</feature>
<feature type="compositionally biased region" description="Low complexity" evidence="1">
    <location>
        <begin position="2787"/>
        <end position="2797"/>
    </location>
</feature>
<feature type="transmembrane region" description="Helical" evidence="2">
    <location>
        <begin position="25"/>
        <end position="46"/>
    </location>
</feature>
<dbReference type="SMART" id="SM01215">
    <property type="entry name" value="Fmp27_SW"/>
    <property type="match status" value="1"/>
</dbReference>
<feature type="compositionally biased region" description="Basic and acidic residues" evidence="1">
    <location>
        <begin position="2255"/>
        <end position="2265"/>
    </location>
</feature>
<dbReference type="Proteomes" id="UP001362899">
    <property type="component" value="Unassembled WGS sequence"/>
</dbReference>
<dbReference type="PANTHER" id="PTHR15678:SF6">
    <property type="entry name" value="BRIDGE-LIKE LIPID TRANSFER PROTEIN FAMILY MEMBER 2"/>
    <property type="match status" value="1"/>
</dbReference>
<evidence type="ECO:0000256" key="1">
    <source>
        <dbReference type="SAM" id="MobiDB-lite"/>
    </source>
</evidence>
<dbReference type="InterPro" id="IPR045167">
    <property type="entry name" value="Hobbit"/>
</dbReference>
<proteinExistence type="predicted"/>
<dbReference type="PANTHER" id="PTHR15678">
    <property type="entry name" value="ANTIGEN MLAA-22-RELATED"/>
    <property type="match status" value="1"/>
</dbReference>
<feature type="region of interest" description="Disordered" evidence="1">
    <location>
        <begin position="2774"/>
        <end position="2807"/>
    </location>
</feature>
<feature type="region of interest" description="Disordered" evidence="1">
    <location>
        <begin position="1030"/>
        <end position="1067"/>
    </location>
</feature>
<feature type="domain" description="FMP27 SW motif-containing RBG unit" evidence="4">
    <location>
        <begin position="1175"/>
        <end position="1277"/>
    </location>
</feature>
<comment type="caution">
    <text evidence="6">The sequence shown here is derived from an EMBL/GenBank/DDBJ whole genome shotgun (WGS) entry which is preliminary data.</text>
</comment>
<reference evidence="6 7" key="1">
    <citation type="journal article" date="2023" name="Elife">
        <title>Identification of key yeast species and microbe-microbe interactions impacting larval growth of Drosophila in the wild.</title>
        <authorList>
            <person name="Mure A."/>
            <person name="Sugiura Y."/>
            <person name="Maeda R."/>
            <person name="Honda K."/>
            <person name="Sakurai N."/>
            <person name="Takahashi Y."/>
            <person name="Watada M."/>
            <person name="Katoh T."/>
            <person name="Gotoh A."/>
            <person name="Gotoh Y."/>
            <person name="Taniguchi I."/>
            <person name="Nakamura K."/>
            <person name="Hayashi T."/>
            <person name="Katayama T."/>
            <person name="Uemura T."/>
            <person name="Hattori Y."/>
        </authorList>
    </citation>
    <scope>NUCLEOTIDE SEQUENCE [LARGE SCALE GENOMIC DNA]</scope>
    <source>
        <strain evidence="6 7">SB-73</strain>
    </source>
</reference>
<evidence type="ECO:0000259" key="3">
    <source>
        <dbReference type="SMART" id="SM01214"/>
    </source>
</evidence>
<feature type="compositionally biased region" description="Low complexity" evidence="1">
    <location>
        <begin position="1043"/>
        <end position="1065"/>
    </location>
</feature>
<dbReference type="SMART" id="SM01214">
    <property type="entry name" value="Fmp27_GFWDK"/>
    <property type="match status" value="1"/>
</dbReference>
<keyword evidence="7" id="KW-1185">Reference proteome</keyword>
<evidence type="ECO:0000259" key="4">
    <source>
        <dbReference type="SMART" id="SM01215"/>
    </source>
</evidence>
<feature type="compositionally biased region" description="Acidic residues" evidence="1">
    <location>
        <begin position="1789"/>
        <end position="1808"/>
    </location>
</feature>
<organism evidence="6 7">
    <name type="scientific">Starmerella bacillaris</name>
    <name type="common">Yeast</name>
    <name type="synonym">Candida zemplinina</name>
    <dbReference type="NCBI Taxonomy" id="1247836"/>
    <lineage>
        <taxon>Eukaryota</taxon>
        <taxon>Fungi</taxon>
        <taxon>Dikarya</taxon>
        <taxon>Ascomycota</taxon>
        <taxon>Saccharomycotina</taxon>
        <taxon>Dipodascomycetes</taxon>
        <taxon>Dipodascales</taxon>
        <taxon>Trichomonascaceae</taxon>
        <taxon>Starmerella</taxon>
    </lineage>
</organism>